<feature type="compositionally biased region" description="Low complexity" evidence="1">
    <location>
        <begin position="143"/>
        <end position="158"/>
    </location>
</feature>
<proteinExistence type="predicted"/>
<dbReference type="Proteomes" id="UP000003527">
    <property type="component" value="Unassembled WGS sequence"/>
</dbReference>
<dbReference type="InterPro" id="IPR008965">
    <property type="entry name" value="CBM2/CBM3_carb-bd_dom_sf"/>
</dbReference>
<sequence>MMIKVKYIVFSLLFGMLFSFTVLASDGQLSFSDPTANVGDTISLNMKVRSDTPLSRADITLRYDSNVLQFISGTDTDGGAGTIRVHGSGTQGENNALVYTIQFKALTAGVSSVSVEKQEVYSQDESLLNLTHVGSSKVSVNGASSTESSAEESTASSEESTEADKETVNEGVKLTAKDKSITIMNPGSDVQIPAGFLESTIDVDGHQVKGWVWKAESEHQYIILYGMNDAGDLSFYRYDLKEKTIQRYFQDPLEAEQKKNAENYPGLLGKYDTLVGKYNIQFILSSVFGFTTLLFIVLSAFLWQERNRLKRIISFQKEGIHGRELRPNVEDISMEELSFDENKEEDELDHTKMVSVVHKAIPENDLEDEDLGATRSISIKDEDLKRRNEKKAKHEDKPEDADDPELEIEDL</sequence>
<accession>G9WTZ0</accession>
<feature type="transmembrane region" description="Helical" evidence="2">
    <location>
        <begin position="282"/>
        <end position="303"/>
    </location>
</feature>
<dbReference type="GO" id="GO:0000272">
    <property type="term" value="P:polysaccharide catabolic process"/>
    <property type="evidence" value="ECO:0007669"/>
    <property type="project" value="InterPro"/>
</dbReference>
<protein>
    <recommendedName>
        <fullName evidence="4">Cohesin domain-containing protein</fullName>
    </recommendedName>
</protein>
<keyword evidence="6" id="KW-1185">Reference proteome</keyword>
<name>G9WTZ0_9FIRM</name>
<feature type="region of interest" description="Disordered" evidence="1">
    <location>
        <begin position="138"/>
        <end position="169"/>
    </location>
</feature>
<dbReference type="PATRIC" id="fig|796944.3.peg.1213"/>
<feature type="chain" id="PRO_5003528202" description="Cohesin domain-containing protein" evidence="3">
    <location>
        <begin position="25"/>
        <end position="411"/>
    </location>
</feature>
<dbReference type="AlphaFoldDB" id="G9WTZ0"/>
<evidence type="ECO:0000313" key="5">
    <source>
        <dbReference type="EMBL" id="EHL12193.1"/>
    </source>
</evidence>
<feature type="signal peptide" evidence="3">
    <location>
        <begin position="1"/>
        <end position="24"/>
    </location>
</feature>
<dbReference type="InterPro" id="IPR002102">
    <property type="entry name" value="Cohesin_dom"/>
</dbReference>
<feature type="compositionally biased region" description="Basic and acidic residues" evidence="1">
    <location>
        <begin position="384"/>
        <end position="397"/>
    </location>
</feature>
<feature type="compositionally biased region" description="Acidic residues" evidence="1">
    <location>
        <begin position="398"/>
        <end position="411"/>
    </location>
</feature>
<keyword evidence="2" id="KW-0812">Transmembrane</keyword>
<keyword evidence="3" id="KW-0732">Signal</keyword>
<evidence type="ECO:0000256" key="2">
    <source>
        <dbReference type="SAM" id="Phobius"/>
    </source>
</evidence>
<comment type="caution">
    <text evidence="5">The sequence shown here is derived from an EMBL/GenBank/DDBJ whole genome shotgun (WGS) entry which is preliminary data.</text>
</comment>
<dbReference type="HOGENOM" id="CLU_668761_0_0_9"/>
<gene>
    <name evidence="5" type="ORF">HMPREF9624_00500</name>
</gene>
<dbReference type="CDD" id="cd08547">
    <property type="entry name" value="Type_II_cohesin"/>
    <property type="match status" value="1"/>
</dbReference>
<dbReference type="EMBL" id="AFZD01000016">
    <property type="protein sequence ID" value="EHL12193.1"/>
    <property type="molecule type" value="Genomic_DNA"/>
</dbReference>
<keyword evidence="2" id="KW-0472">Membrane</keyword>
<feature type="region of interest" description="Disordered" evidence="1">
    <location>
        <begin position="384"/>
        <end position="411"/>
    </location>
</feature>
<dbReference type="Gene3D" id="2.60.40.680">
    <property type="match status" value="1"/>
</dbReference>
<dbReference type="Pfam" id="PF00963">
    <property type="entry name" value="Cohesin"/>
    <property type="match status" value="1"/>
</dbReference>
<evidence type="ECO:0000313" key="6">
    <source>
        <dbReference type="Proteomes" id="UP000003527"/>
    </source>
</evidence>
<organism evidence="5 6">
    <name type="scientific">Oribacterium asaccharolyticum ACB7</name>
    <dbReference type="NCBI Taxonomy" id="796944"/>
    <lineage>
        <taxon>Bacteria</taxon>
        <taxon>Bacillati</taxon>
        <taxon>Bacillota</taxon>
        <taxon>Clostridia</taxon>
        <taxon>Lachnospirales</taxon>
        <taxon>Lachnospiraceae</taxon>
        <taxon>Oribacterium</taxon>
    </lineage>
</organism>
<dbReference type="SUPFAM" id="SSF49384">
    <property type="entry name" value="Carbohydrate-binding domain"/>
    <property type="match status" value="1"/>
</dbReference>
<dbReference type="RefSeq" id="WP_009536395.1">
    <property type="nucleotide sequence ID" value="NZ_JH414504.1"/>
</dbReference>
<evidence type="ECO:0000256" key="3">
    <source>
        <dbReference type="SAM" id="SignalP"/>
    </source>
</evidence>
<reference evidence="5 6" key="1">
    <citation type="submission" date="2011-08" db="EMBL/GenBank/DDBJ databases">
        <title>The Genome Sequence of Oribacterium sp. ACB7.</title>
        <authorList>
            <consortium name="The Broad Institute Genome Sequencing Platform"/>
            <person name="Earl A."/>
            <person name="Ward D."/>
            <person name="Feldgarden M."/>
            <person name="Gevers D."/>
            <person name="Sizova M."/>
            <person name="Hazen A."/>
            <person name="Epstein S."/>
            <person name="Young S.K."/>
            <person name="Zeng Q."/>
            <person name="Gargeya S."/>
            <person name="Fitzgerald M."/>
            <person name="Haas B."/>
            <person name="Abouelleil A."/>
            <person name="Alvarado L."/>
            <person name="Arachchi H.M."/>
            <person name="Berlin A."/>
            <person name="Brown A."/>
            <person name="Chapman S.B."/>
            <person name="Chen Z."/>
            <person name="Dunbar C."/>
            <person name="Freedman E."/>
            <person name="Gearin G."/>
            <person name="Gellesch M."/>
            <person name="Goldberg J."/>
            <person name="Griggs A."/>
            <person name="Gujja S."/>
            <person name="Heiman D."/>
            <person name="Howarth C."/>
            <person name="Larson L."/>
            <person name="Lui A."/>
            <person name="MacDonald P.J.P."/>
            <person name="Montmayeur A."/>
            <person name="Murphy C."/>
            <person name="Neiman D."/>
            <person name="Pearson M."/>
            <person name="Priest M."/>
            <person name="Roberts A."/>
            <person name="Saif S."/>
            <person name="Shea T."/>
            <person name="Shenoy N."/>
            <person name="Sisk P."/>
            <person name="Stolte C."/>
            <person name="Sykes S."/>
            <person name="Wortman J."/>
            <person name="Nusbaum C."/>
            <person name="Birren B."/>
        </authorList>
    </citation>
    <scope>NUCLEOTIDE SEQUENCE [LARGE SCALE GENOMIC DNA]</scope>
    <source>
        <strain evidence="5 6">ACB7</strain>
    </source>
</reference>
<evidence type="ECO:0000256" key="1">
    <source>
        <dbReference type="SAM" id="MobiDB-lite"/>
    </source>
</evidence>
<keyword evidence="2" id="KW-1133">Transmembrane helix</keyword>
<dbReference type="GO" id="GO:0030246">
    <property type="term" value="F:carbohydrate binding"/>
    <property type="evidence" value="ECO:0007669"/>
    <property type="project" value="InterPro"/>
</dbReference>
<feature type="domain" description="Cohesin" evidence="4">
    <location>
        <begin position="28"/>
        <end position="130"/>
    </location>
</feature>
<evidence type="ECO:0000259" key="4">
    <source>
        <dbReference type="Pfam" id="PF00963"/>
    </source>
</evidence>